<dbReference type="AlphaFoldDB" id="M2A571"/>
<dbReference type="Proteomes" id="UP000011529">
    <property type="component" value="Unassembled WGS sequence"/>
</dbReference>
<protein>
    <submittedName>
        <fullName evidence="1">Uncharacterized protein</fullName>
    </submittedName>
</protein>
<reference evidence="1" key="2">
    <citation type="journal article" date="2013" name="Mar. Genomics">
        <title>Expression of sulfatases in Rhodopirellula baltica and the diversity of sulfatases in the genus Rhodopirellula.</title>
        <authorList>
            <person name="Wegner C.E."/>
            <person name="Richter-Heitmann T."/>
            <person name="Klindworth A."/>
            <person name="Klockow C."/>
            <person name="Richter M."/>
            <person name="Achstetter T."/>
            <person name="Glockner F.O."/>
            <person name="Harder J."/>
        </authorList>
    </citation>
    <scope>NUCLEOTIDE SEQUENCE [LARGE SCALE GENOMIC DNA]</scope>
    <source>
        <strain evidence="1">6C</strain>
    </source>
</reference>
<accession>M2A571</accession>
<sequence>MSERKKRVHEIETNVYLRGHHRPRRYFFARWFHPVM</sequence>
<proteinExistence type="predicted"/>
<gene>
    <name evidence="1" type="ORF">RE6C_04066</name>
</gene>
<reference evidence="1" key="1">
    <citation type="submission" date="2012-11" db="EMBL/GenBank/DDBJ databases">
        <title>Permanent draft genomes of Rhodopirellula europaea strain SH398 and 6C.</title>
        <authorList>
            <person name="Richter M."/>
            <person name="Richter-Heitmann T."/>
            <person name="Frank C."/>
            <person name="Harder J."/>
            <person name="Glockner F.O."/>
        </authorList>
    </citation>
    <scope>NUCLEOTIDE SEQUENCE</scope>
    <source>
        <strain evidence="1">6C</strain>
    </source>
</reference>
<name>M2A571_9BACT</name>
<keyword evidence="2" id="KW-1185">Reference proteome</keyword>
<organism evidence="1 2">
    <name type="scientific">Rhodopirellula europaea 6C</name>
    <dbReference type="NCBI Taxonomy" id="1263867"/>
    <lineage>
        <taxon>Bacteria</taxon>
        <taxon>Pseudomonadati</taxon>
        <taxon>Planctomycetota</taxon>
        <taxon>Planctomycetia</taxon>
        <taxon>Pirellulales</taxon>
        <taxon>Pirellulaceae</taxon>
        <taxon>Rhodopirellula</taxon>
    </lineage>
</organism>
<comment type="caution">
    <text evidence="1">The sequence shown here is derived from an EMBL/GenBank/DDBJ whole genome shotgun (WGS) entry which is preliminary data.</text>
</comment>
<dbReference type="EMBL" id="ANMO01000186">
    <property type="protein sequence ID" value="EMB15206.1"/>
    <property type="molecule type" value="Genomic_DNA"/>
</dbReference>
<evidence type="ECO:0000313" key="2">
    <source>
        <dbReference type="Proteomes" id="UP000011529"/>
    </source>
</evidence>
<evidence type="ECO:0000313" key="1">
    <source>
        <dbReference type="EMBL" id="EMB15206.1"/>
    </source>
</evidence>